<name>A0ABY7YL33_9HYPH</name>
<dbReference type="EMBL" id="CP118246">
    <property type="protein sequence ID" value="WDR01902.1"/>
    <property type="molecule type" value="Genomic_DNA"/>
</dbReference>
<organism evidence="2 3">
    <name type="scientific">Devosia algicola</name>
    <dbReference type="NCBI Taxonomy" id="3026418"/>
    <lineage>
        <taxon>Bacteria</taxon>
        <taxon>Pseudomonadati</taxon>
        <taxon>Pseudomonadota</taxon>
        <taxon>Alphaproteobacteria</taxon>
        <taxon>Hyphomicrobiales</taxon>
        <taxon>Devosiaceae</taxon>
        <taxon>Devosia</taxon>
    </lineage>
</organism>
<keyword evidence="1" id="KW-0472">Membrane</keyword>
<evidence type="ECO:0000313" key="2">
    <source>
        <dbReference type="EMBL" id="WDR01902.1"/>
    </source>
</evidence>
<keyword evidence="1" id="KW-0812">Transmembrane</keyword>
<dbReference type="Proteomes" id="UP001220530">
    <property type="component" value="Chromosome"/>
</dbReference>
<evidence type="ECO:0008006" key="4">
    <source>
        <dbReference type="Google" id="ProtNLM"/>
    </source>
</evidence>
<evidence type="ECO:0000256" key="1">
    <source>
        <dbReference type="SAM" id="Phobius"/>
    </source>
</evidence>
<keyword evidence="1" id="KW-1133">Transmembrane helix</keyword>
<sequence>MSAPSAARRTLYRQLAARNRRVAGLRLIVPTAGVVIFVIIIGQIFISSLTARFGIGQIDLSSDSITIQQPEYSGRLEDGSLYRVDALSARAAATQPDIIELSSAALAVDRASGTSVSITAPAAQLDTTNQLVLVKGLAKVEESDGTISELNNSVFDWSAQTLTSDGPVRVDYADGTSLVGKSLFYDTKTAVWTFHQVTVTLPSTPGAATQ</sequence>
<evidence type="ECO:0000313" key="3">
    <source>
        <dbReference type="Proteomes" id="UP001220530"/>
    </source>
</evidence>
<protein>
    <recommendedName>
        <fullName evidence="4">LPS export ABC transporter periplasmic protein LptC</fullName>
    </recommendedName>
</protein>
<gene>
    <name evidence="2" type="ORF">PSQ19_14480</name>
</gene>
<proteinExistence type="predicted"/>
<dbReference type="RefSeq" id="WP_282218311.1">
    <property type="nucleotide sequence ID" value="NZ_CP118246.1"/>
</dbReference>
<reference evidence="2 3" key="1">
    <citation type="submission" date="2023-02" db="EMBL/GenBank/DDBJ databases">
        <title>Devosia algicola sp. nov., isolated from the phycosphere of marine algae.</title>
        <authorList>
            <person name="Kim J.M."/>
            <person name="Lee J.K."/>
            <person name="Choi B.J."/>
            <person name="Bayburt H."/>
            <person name="Jeon C.O."/>
        </authorList>
    </citation>
    <scope>NUCLEOTIDE SEQUENCE [LARGE SCALE GENOMIC DNA]</scope>
    <source>
        <strain evidence="2 3">G20-9</strain>
    </source>
</reference>
<accession>A0ABY7YL33</accession>
<keyword evidence="3" id="KW-1185">Reference proteome</keyword>
<feature type="transmembrane region" description="Helical" evidence="1">
    <location>
        <begin position="23"/>
        <end position="46"/>
    </location>
</feature>